<dbReference type="PANTHER" id="PTHR12544">
    <property type="entry name" value="GLUTAMINASE"/>
    <property type="match status" value="1"/>
</dbReference>
<dbReference type="GO" id="GO:0004359">
    <property type="term" value="F:glutaminase activity"/>
    <property type="evidence" value="ECO:0007669"/>
    <property type="project" value="UniProtKB-EC"/>
</dbReference>
<reference evidence="6 7" key="1">
    <citation type="submission" date="2019-01" db="EMBL/GenBank/DDBJ databases">
        <authorList>
            <person name="Sayadi A."/>
        </authorList>
    </citation>
    <scope>NUCLEOTIDE SEQUENCE [LARGE SCALE GENOMIC DNA]</scope>
</reference>
<accession>A0A653DL37</accession>
<protein>
    <recommendedName>
        <fullName evidence="3">glutaminase</fullName>
        <ecNumber evidence="3">3.5.1.2</ecNumber>
    </recommendedName>
</protein>
<evidence type="ECO:0000256" key="3">
    <source>
        <dbReference type="ARBA" id="ARBA00012918"/>
    </source>
</evidence>
<proteinExistence type="inferred from homology"/>
<dbReference type="Proteomes" id="UP000410492">
    <property type="component" value="Unassembled WGS sequence"/>
</dbReference>
<evidence type="ECO:0000256" key="5">
    <source>
        <dbReference type="ARBA" id="ARBA00049534"/>
    </source>
</evidence>
<sequence>MSPNYWGVSIVTIDGQRYSIGDVNIPFTIQSCSKPLSYAIALDLLGADVVHTYVGQEPSGRNFNELILDHNKKPHNPMINAGAIIICSLLKTIYNPEMSSAEKFDFTLNYFEAKIWDSIMLYFFQKENVLIETML</sequence>
<gene>
    <name evidence="6" type="ORF">CALMAC_LOCUS18481</name>
</gene>
<comment type="similarity">
    <text evidence="1">Belongs to the glutaminase family.</text>
</comment>
<evidence type="ECO:0000256" key="1">
    <source>
        <dbReference type="ARBA" id="ARBA00011076"/>
    </source>
</evidence>
<dbReference type="GO" id="GO:0006537">
    <property type="term" value="P:glutamate biosynthetic process"/>
    <property type="evidence" value="ECO:0007669"/>
    <property type="project" value="TreeGrafter"/>
</dbReference>
<dbReference type="OrthoDB" id="9995210at2759"/>
<dbReference type="InterPro" id="IPR012338">
    <property type="entry name" value="Beta-lactam/transpept-like"/>
</dbReference>
<dbReference type="Gene3D" id="3.40.710.10">
    <property type="entry name" value="DD-peptidase/beta-lactamase superfamily"/>
    <property type="match status" value="1"/>
</dbReference>
<comment type="subunit">
    <text evidence="2">Homotetramer.</text>
</comment>
<dbReference type="PANTHER" id="PTHR12544:SF29">
    <property type="entry name" value="GLUTAMINASE"/>
    <property type="match status" value="1"/>
</dbReference>
<dbReference type="EC" id="3.5.1.2" evidence="3"/>
<evidence type="ECO:0000256" key="2">
    <source>
        <dbReference type="ARBA" id="ARBA00011881"/>
    </source>
</evidence>
<dbReference type="Pfam" id="PF04960">
    <property type="entry name" value="Glutaminase"/>
    <property type="match status" value="1"/>
</dbReference>
<organism evidence="6 7">
    <name type="scientific">Callosobruchus maculatus</name>
    <name type="common">Southern cowpea weevil</name>
    <name type="synonym">Pulse bruchid</name>
    <dbReference type="NCBI Taxonomy" id="64391"/>
    <lineage>
        <taxon>Eukaryota</taxon>
        <taxon>Metazoa</taxon>
        <taxon>Ecdysozoa</taxon>
        <taxon>Arthropoda</taxon>
        <taxon>Hexapoda</taxon>
        <taxon>Insecta</taxon>
        <taxon>Pterygota</taxon>
        <taxon>Neoptera</taxon>
        <taxon>Endopterygota</taxon>
        <taxon>Coleoptera</taxon>
        <taxon>Polyphaga</taxon>
        <taxon>Cucujiformia</taxon>
        <taxon>Chrysomeloidea</taxon>
        <taxon>Chrysomelidae</taxon>
        <taxon>Bruchinae</taxon>
        <taxon>Bruchini</taxon>
        <taxon>Callosobruchus</taxon>
    </lineage>
</organism>
<evidence type="ECO:0000313" key="7">
    <source>
        <dbReference type="Proteomes" id="UP000410492"/>
    </source>
</evidence>
<name>A0A653DL37_CALMS</name>
<evidence type="ECO:0000256" key="4">
    <source>
        <dbReference type="ARBA" id="ARBA00022801"/>
    </source>
</evidence>
<dbReference type="SUPFAM" id="SSF56601">
    <property type="entry name" value="beta-lactamase/transpeptidase-like"/>
    <property type="match status" value="1"/>
</dbReference>
<comment type="catalytic activity">
    <reaction evidence="5">
        <text>L-glutamine + H2O = L-glutamate + NH4(+)</text>
        <dbReference type="Rhea" id="RHEA:15889"/>
        <dbReference type="ChEBI" id="CHEBI:15377"/>
        <dbReference type="ChEBI" id="CHEBI:28938"/>
        <dbReference type="ChEBI" id="CHEBI:29985"/>
        <dbReference type="ChEBI" id="CHEBI:58359"/>
        <dbReference type="EC" id="3.5.1.2"/>
    </reaction>
</comment>
<keyword evidence="7" id="KW-1185">Reference proteome</keyword>
<keyword evidence="4" id="KW-0378">Hydrolase</keyword>
<evidence type="ECO:0000313" key="6">
    <source>
        <dbReference type="EMBL" id="VEN60941.1"/>
    </source>
</evidence>
<dbReference type="AlphaFoldDB" id="A0A653DL37"/>
<dbReference type="EMBL" id="CAACVG010012825">
    <property type="protein sequence ID" value="VEN60941.1"/>
    <property type="molecule type" value="Genomic_DNA"/>
</dbReference>
<dbReference type="InterPro" id="IPR015868">
    <property type="entry name" value="Glutaminase"/>
</dbReference>
<dbReference type="GO" id="GO:0006543">
    <property type="term" value="P:L-glutamine catabolic process"/>
    <property type="evidence" value="ECO:0007669"/>
    <property type="project" value="TreeGrafter"/>
</dbReference>